<evidence type="ECO:0000313" key="2">
    <source>
        <dbReference type="Proteomes" id="UP000239735"/>
    </source>
</evidence>
<protein>
    <submittedName>
        <fullName evidence="1">Uncharacterized protein</fullName>
    </submittedName>
</protein>
<organism evidence="1 2">
    <name type="scientific">Candidatus Sulfuritelmatomonas gaucii</name>
    <dbReference type="NCBI Taxonomy" id="2043161"/>
    <lineage>
        <taxon>Bacteria</taxon>
        <taxon>Pseudomonadati</taxon>
        <taxon>Acidobacteriota</taxon>
        <taxon>Terriglobia</taxon>
        <taxon>Terriglobales</taxon>
        <taxon>Acidobacteriaceae</taxon>
        <taxon>Candidatus Sulfuritelmatomonas</taxon>
    </lineage>
</organism>
<dbReference type="EMBL" id="OKRB01000130">
    <property type="protein sequence ID" value="SPE29045.1"/>
    <property type="molecule type" value="Genomic_DNA"/>
</dbReference>
<gene>
    <name evidence="1" type="ORF">SBA5_70134</name>
</gene>
<reference evidence="2" key="1">
    <citation type="submission" date="2018-02" db="EMBL/GenBank/DDBJ databases">
        <authorList>
            <person name="Hausmann B."/>
        </authorList>
    </citation>
    <scope>NUCLEOTIDE SEQUENCE [LARGE SCALE GENOMIC DNA]</scope>
    <source>
        <strain evidence="2">Peat soil MAG SbA5</strain>
    </source>
</reference>
<proteinExistence type="predicted"/>
<accession>A0A2N9M0S3</accession>
<sequence length="27" mass="3005">MHVWNITTCSKDYGFVVISSGDAHHTV</sequence>
<dbReference type="Proteomes" id="UP000239735">
    <property type="component" value="Unassembled WGS sequence"/>
</dbReference>
<dbReference type="AlphaFoldDB" id="A0A2N9M0S3"/>
<name>A0A2N9M0S3_9BACT</name>
<evidence type="ECO:0000313" key="1">
    <source>
        <dbReference type="EMBL" id="SPE29045.1"/>
    </source>
</evidence>